<gene>
    <name evidence="1" type="ORF">UFOVP1169_58</name>
</gene>
<organism evidence="1">
    <name type="scientific">uncultured Caudovirales phage</name>
    <dbReference type="NCBI Taxonomy" id="2100421"/>
    <lineage>
        <taxon>Viruses</taxon>
        <taxon>Duplodnaviria</taxon>
        <taxon>Heunggongvirae</taxon>
        <taxon>Uroviricota</taxon>
        <taxon>Caudoviricetes</taxon>
        <taxon>Peduoviridae</taxon>
        <taxon>Maltschvirus</taxon>
        <taxon>Maltschvirus maltsch</taxon>
    </lineage>
</organism>
<proteinExistence type="predicted"/>
<dbReference type="EMBL" id="LR797114">
    <property type="protein sequence ID" value="CAB4188092.1"/>
    <property type="molecule type" value="Genomic_DNA"/>
</dbReference>
<name>A0A6J5QWF6_9CAUD</name>
<feature type="non-terminal residue" evidence="1">
    <location>
        <position position="1"/>
    </location>
</feature>
<evidence type="ECO:0000313" key="1">
    <source>
        <dbReference type="EMBL" id="CAB4188092.1"/>
    </source>
</evidence>
<sequence length="72" mass="7563">YLVDCSGTARSINLSSGPSTGDTLSLSIFGTNNCKIWFSGKLGFGTTATIETGGAEGLAQPRYTGTKRGWVW</sequence>
<reference evidence="1" key="1">
    <citation type="submission" date="2020-05" db="EMBL/GenBank/DDBJ databases">
        <authorList>
            <person name="Chiriac C."/>
            <person name="Salcher M."/>
            <person name="Ghai R."/>
            <person name="Kavagutti S V."/>
        </authorList>
    </citation>
    <scope>NUCLEOTIDE SEQUENCE</scope>
</reference>
<accession>A0A6J5QWF6</accession>
<protein>
    <submittedName>
        <fullName evidence="1">Uncharacterized protein</fullName>
    </submittedName>
</protein>